<comment type="caution">
    <text evidence="1">The sequence shown here is derived from an EMBL/GenBank/DDBJ whole genome shotgun (WGS) entry which is preliminary data.</text>
</comment>
<dbReference type="eggNOG" id="COG1235">
    <property type="taxonomic scope" value="Bacteria"/>
</dbReference>
<dbReference type="STRING" id="2518989.IMCC3088_1984"/>
<keyword evidence="1" id="KW-0378">Hydrolase</keyword>
<reference evidence="1 2" key="1">
    <citation type="journal article" date="2011" name="J. Bacteriol.">
        <title>Genome sequence of strain IMCC3088, a proteorhodopsin-containing marine bacterium belonging to the OM60/NOR5 clade.</title>
        <authorList>
            <person name="Jang Y."/>
            <person name="Oh H.M."/>
            <person name="Kang I."/>
            <person name="Lee K."/>
            <person name="Yang S.J."/>
            <person name="Cho J.C."/>
        </authorList>
    </citation>
    <scope>NUCLEOTIDE SEQUENCE [LARGE SCALE GENOMIC DNA]</scope>
    <source>
        <strain evidence="1 2">IMCC3088</strain>
    </source>
</reference>
<dbReference type="PANTHER" id="PTHR47619">
    <property type="entry name" value="METALLO-HYDROLASE YYCJ-RELATED"/>
    <property type="match status" value="1"/>
</dbReference>
<evidence type="ECO:0000313" key="1">
    <source>
        <dbReference type="EMBL" id="EGG30795.1"/>
    </source>
</evidence>
<dbReference type="InterPro" id="IPR052533">
    <property type="entry name" value="WalJ/YycJ-like"/>
</dbReference>
<keyword evidence="2" id="KW-1185">Reference proteome</keyword>
<dbReference type="AlphaFoldDB" id="F3KYN1"/>
<dbReference type="PANTHER" id="PTHR47619:SF1">
    <property type="entry name" value="EXODEOXYRIBONUCLEASE WALJ"/>
    <property type="match status" value="1"/>
</dbReference>
<name>F3KYN1_9GAMM</name>
<dbReference type="InterPro" id="IPR001279">
    <property type="entry name" value="Metallo-B-lactamas"/>
</dbReference>
<sequence length="267" mass="29270">MQLASIGSGSKGNGTLLRTRSACVLIDCGFSLKETERRLATRGLSGKDLTAILVTHEHGDHIGGVGVLSRRFKLPVYMSHGTHLSGRCEDVYQRVCFDAGDAFRINDLNIQSVLVPHDARQPCQYVVEHQGLKVGILTDLGSVTPHVVECYGGCDHLLLEFNHDLELLRVGPYPPALKRRVGGALGHLNNQQAADLLKQVDHEGLRSVLIAHISEQNNTREHIEAALLTHLGEAFSKHRYMSQSDGYQWVQLEPATGLPQHQRAAGA</sequence>
<evidence type="ECO:0000313" key="2">
    <source>
        <dbReference type="Proteomes" id="UP000005615"/>
    </source>
</evidence>
<accession>F3KYN1</accession>
<dbReference type="Proteomes" id="UP000005615">
    <property type="component" value="Unassembled WGS sequence"/>
</dbReference>
<gene>
    <name evidence="1" type="ORF">IMCC3088_1984</name>
</gene>
<dbReference type="RefSeq" id="WP_009574498.1">
    <property type="nucleotide sequence ID" value="NZ_AEIG01000005.1"/>
</dbReference>
<proteinExistence type="predicted"/>
<organism evidence="1 2">
    <name type="scientific">Aequoribacter fuscus</name>
    <dbReference type="NCBI Taxonomy" id="2518989"/>
    <lineage>
        <taxon>Bacteria</taxon>
        <taxon>Pseudomonadati</taxon>
        <taxon>Pseudomonadota</taxon>
        <taxon>Gammaproteobacteria</taxon>
        <taxon>Cellvibrionales</taxon>
        <taxon>Halieaceae</taxon>
        <taxon>Aequoribacter</taxon>
    </lineage>
</organism>
<dbReference type="SUPFAM" id="SSF56281">
    <property type="entry name" value="Metallo-hydrolase/oxidoreductase"/>
    <property type="match status" value="1"/>
</dbReference>
<dbReference type="Pfam" id="PF12706">
    <property type="entry name" value="Lactamase_B_2"/>
    <property type="match status" value="1"/>
</dbReference>
<dbReference type="OrthoDB" id="9803916at2"/>
<dbReference type="InterPro" id="IPR036866">
    <property type="entry name" value="RibonucZ/Hydroxyglut_hydro"/>
</dbReference>
<dbReference type="GO" id="GO:0016787">
    <property type="term" value="F:hydrolase activity"/>
    <property type="evidence" value="ECO:0007669"/>
    <property type="project" value="UniProtKB-KW"/>
</dbReference>
<dbReference type="Gene3D" id="3.60.15.10">
    <property type="entry name" value="Ribonuclease Z/Hydroxyacylglutathione hydrolase-like"/>
    <property type="match status" value="1"/>
</dbReference>
<protein>
    <submittedName>
        <fullName evidence="1">Metal-dependent hydrolases of the beta-lactamase superfamily I</fullName>
    </submittedName>
</protein>
<dbReference type="SMART" id="SM00849">
    <property type="entry name" value="Lactamase_B"/>
    <property type="match status" value="1"/>
</dbReference>
<dbReference type="EMBL" id="AEIG01000005">
    <property type="protein sequence ID" value="EGG30795.1"/>
    <property type="molecule type" value="Genomic_DNA"/>
</dbReference>